<dbReference type="PANTHER" id="PTHR36931:SF1">
    <property type="entry name" value="UPF0153 PROTEIN YEIW"/>
    <property type="match status" value="1"/>
</dbReference>
<comment type="caution">
    <text evidence="1">The sequence shown here is derived from an EMBL/GenBank/DDBJ whole genome shotgun (WGS) entry which is preliminary data.</text>
</comment>
<evidence type="ECO:0000313" key="2">
    <source>
        <dbReference type="Proteomes" id="UP001580407"/>
    </source>
</evidence>
<name>A0ABV5BHB3_9BACL</name>
<protein>
    <submittedName>
        <fullName evidence="1">YkgJ family cysteine cluster protein</fullName>
    </submittedName>
</protein>
<dbReference type="InterPro" id="IPR005358">
    <property type="entry name" value="Puta_zinc/iron-chelating_dom"/>
</dbReference>
<keyword evidence="2" id="KW-1185">Reference proteome</keyword>
<sequence>MECRAGCAACCIVISISSPIPGMSQGKPAGVPCVQLTEDGKCKLFGRPERPAVCSSLHASEEMCGAADEEAYKILAELEKLTQPN</sequence>
<reference evidence="1 2" key="1">
    <citation type="submission" date="2024-09" db="EMBL/GenBank/DDBJ databases">
        <authorList>
            <person name="Ruan L."/>
        </authorList>
    </citation>
    <scope>NUCLEOTIDE SEQUENCE [LARGE SCALE GENOMIC DNA]</scope>
    <source>
        <strain evidence="1 2">D33</strain>
    </source>
</reference>
<dbReference type="Pfam" id="PF03692">
    <property type="entry name" value="CxxCxxCC"/>
    <property type="match status" value="1"/>
</dbReference>
<evidence type="ECO:0000313" key="1">
    <source>
        <dbReference type="EMBL" id="MFB5684867.1"/>
    </source>
</evidence>
<dbReference type="EMBL" id="JBHILM010000050">
    <property type="protein sequence ID" value="MFB5684867.1"/>
    <property type="molecule type" value="Genomic_DNA"/>
</dbReference>
<proteinExistence type="predicted"/>
<dbReference type="InterPro" id="IPR052572">
    <property type="entry name" value="UPF0153_domain"/>
</dbReference>
<organism evidence="1 2">
    <name type="scientific">Paenibacillus terreus</name>
    <dbReference type="NCBI Taxonomy" id="1387834"/>
    <lineage>
        <taxon>Bacteria</taxon>
        <taxon>Bacillati</taxon>
        <taxon>Bacillota</taxon>
        <taxon>Bacilli</taxon>
        <taxon>Bacillales</taxon>
        <taxon>Paenibacillaceae</taxon>
        <taxon>Paenibacillus</taxon>
    </lineage>
</organism>
<gene>
    <name evidence="1" type="ORF">ACE3NQ_28560</name>
</gene>
<dbReference type="PANTHER" id="PTHR36931">
    <property type="entry name" value="UPF0153 PROTEIN YEIW"/>
    <property type="match status" value="1"/>
</dbReference>
<dbReference type="Proteomes" id="UP001580407">
    <property type="component" value="Unassembled WGS sequence"/>
</dbReference>
<accession>A0ABV5BHB3</accession>
<dbReference type="RefSeq" id="WP_375528532.1">
    <property type="nucleotide sequence ID" value="NZ_JBHILM010000050.1"/>
</dbReference>